<dbReference type="Proteomes" id="UP000693946">
    <property type="component" value="Linkage Group LG1"/>
</dbReference>
<dbReference type="PANTHER" id="PTHR46731">
    <property type="entry name" value="F-BOX ONLY PROTEIN 15"/>
    <property type="match status" value="1"/>
</dbReference>
<dbReference type="PROSITE" id="PS50181">
    <property type="entry name" value="FBOX"/>
    <property type="match status" value="1"/>
</dbReference>
<dbReference type="CDD" id="cd22093">
    <property type="entry name" value="F-box_FBXO15"/>
    <property type="match status" value="1"/>
</dbReference>
<name>A0AAV6T940_SOLSE</name>
<dbReference type="AlphaFoldDB" id="A0AAV6T940"/>
<reference evidence="3 4" key="1">
    <citation type="journal article" date="2021" name="Sci. Rep.">
        <title>Chromosome anchoring in Senegalese sole (Solea senegalensis) reveals sex-associated markers and genome rearrangements in flatfish.</title>
        <authorList>
            <person name="Guerrero-Cozar I."/>
            <person name="Gomez-Garrido J."/>
            <person name="Berbel C."/>
            <person name="Martinez-Blanch J.F."/>
            <person name="Alioto T."/>
            <person name="Claros M.G."/>
            <person name="Gagnaire P.A."/>
            <person name="Manchado M."/>
        </authorList>
    </citation>
    <scope>NUCLEOTIDE SEQUENCE [LARGE SCALE GENOMIC DNA]</scope>
    <source>
        <strain evidence="3">Sse05_10M</strain>
    </source>
</reference>
<evidence type="ECO:0000259" key="2">
    <source>
        <dbReference type="PROSITE" id="PS50181"/>
    </source>
</evidence>
<gene>
    <name evidence="3" type="ORF">JOB18_033104</name>
</gene>
<dbReference type="SMART" id="SM00256">
    <property type="entry name" value="FBOX"/>
    <property type="match status" value="1"/>
</dbReference>
<dbReference type="Pfam" id="PF12937">
    <property type="entry name" value="F-box-like"/>
    <property type="match status" value="1"/>
</dbReference>
<evidence type="ECO:0000313" key="4">
    <source>
        <dbReference type="Proteomes" id="UP000693946"/>
    </source>
</evidence>
<dbReference type="InterPro" id="IPR001810">
    <property type="entry name" value="F-box_dom"/>
</dbReference>
<evidence type="ECO:0000313" key="3">
    <source>
        <dbReference type="EMBL" id="KAG7525867.1"/>
    </source>
</evidence>
<comment type="caution">
    <text evidence="3">The sequence shown here is derived from an EMBL/GenBank/DDBJ whole genome shotgun (WGS) entry which is preliminary data.</text>
</comment>
<accession>A0AAV6T940</accession>
<dbReference type="PANTHER" id="PTHR46731:SF1">
    <property type="entry name" value="F-BOX ONLY PROTEIN 15"/>
    <property type="match status" value="1"/>
</dbReference>
<protein>
    <submittedName>
        <fullName evidence="3">F-box only protein 15</fullName>
    </submittedName>
</protein>
<proteinExistence type="predicted"/>
<sequence>MASKGAAPRLRTARAPKRADKSPHNFMERLPCEILIKILSSLDASALFSISHVSKLFYQLANDNALWNKIYTAEFGKNGKCRHRCMDKLLLKMTSVELRDCAAGHWKWLFFTTVGVCELNKWKRNLGLIRQYTGLPSRTEWALRNLHVTWELTVSDKSGQENTLELSRSQFCETSAYMCWGGGDCLPNYQHISTLQLHGVRRINLICPGLKSPGWRSLMAKLDMQTLTESAEVIGQDQLVELKLLHPGVVIGTWRDQSSIAFIMFTLHFHKLLERSIQGSSVCPYLELMAKPPSDDADPEYGLHGYQLHIVLHNTVCSLMSGSFSELFCLRSQISDAHIELTAISRTNLSQHTPLTGSITLPWRCEVLKSAVENCCIMSVTLLDEFRKPFWCVSSPVFMEPGNAAVSYDYDGEHFLIHYRDSDGRVKIELAWVKEQEQYVVIGLVVYVSVSKVNEHFGRDY</sequence>
<keyword evidence="4" id="KW-1185">Reference proteome</keyword>
<feature type="region of interest" description="Disordered" evidence="1">
    <location>
        <begin position="1"/>
        <end position="22"/>
    </location>
</feature>
<feature type="domain" description="F-box" evidence="2">
    <location>
        <begin position="24"/>
        <end position="70"/>
    </location>
</feature>
<evidence type="ECO:0000256" key="1">
    <source>
        <dbReference type="SAM" id="MobiDB-lite"/>
    </source>
</evidence>
<organism evidence="3 4">
    <name type="scientific">Solea senegalensis</name>
    <name type="common">Senegalese sole</name>
    <dbReference type="NCBI Taxonomy" id="28829"/>
    <lineage>
        <taxon>Eukaryota</taxon>
        <taxon>Metazoa</taxon>
        <taxon>Chordata</taxon>
        <taxon>Craniata</taxon>
        <taxon>Vertebrata</taxon>
        <taxon>Euteleostomi</taxon>
        <taxon>Actinopterygii</taxon>
        <taxon>Neopterygii</taxon>
        <taxon>Teleostei</taxon>
        <taxon>Neoteleostei</taxon>
        <taxon>Acanthomorphata</taxon>
        <taxon>Carangaria</taxon>
        <taxon>Pleuronectiformes</taxon>
        <taxon>Pleuronectoidei</taxon>
        <taxon>Soleidae</taxon>
        <taxon>Solea</taxon>
    </lineage>
</organism>
<dbReference type="EMBL" id="JAGKHQ010000001">
    <property type="protein sequence ID" value="KAG7525867.1"/>
    <property type="molecule type" value="Genomic_DNA"/>
</dbReference>
<dbReference type="GO" id="GO:0019005">
    <property type="term" value="C:SCF ubiquitin ligase complex"/>
    <property type="evidence" value="ECO:0007669"/>
    <property type="project" value="TreeGrafter"/>
</dbReference>